<dbReference type="NCBIfam" id="TIGR00229">
    <property type="entry name" value="sensory_box"/>
    <property type="match status" value="2"/>
</dbReference>
<comment type="caution">
    <text evidence="17">The sequence shown here is derived from an EMBL/GenBank/DDBJ whole genome shotgun (WGS) entry which is preliminary data.</text>
</comment>
<evidence type="ECO:0000256" key="3">
    <source>
        <dbReference type="ARBA" id="ARBA00012438"/>
    </source>
</evidence>
<feature type="coiled-coil region" evidence="13">
    <location>
        <begin position="271"/>
        <end position="310"/>
    </location>
</feature>
<keyword evidence="7" id="KW-0547">Nucleotide-binding</keyword>
<evidence type="ECO:0000256" key="5">
    <source>
        <dbReference type="ARBA" id="ARBA00022679"/>
    </source>
</evidence>
<dbReference type="Gene3D" id="1.10.287.130">
    <property type="match status" value="1"/>
</dbReference>
<dbReference type="GO" id="GO:0005524">
    <property type="term" value="F:ATP binding"/>
    <property type="evidence" value="ECO:0007669"/>
    <property type="project" value="UniProtKB-KW"/>
</dbReference>
<keyword evidence="8" id="KW-0418">Kinase</keyword>
<dbReference type="PANTHER" id="PTHR42878:SF7">
    <property type="entry name" value="SENSOR HISTIDINE KINASE GLRK"/>
    <property type="match status" value="1"/>
</dbReference>
<dbReference type="InterPro" id="IPR013655">
    <property type="entry name" value="PAS_fold_3"/>
</dbReference>
<feature type="domain" description="PAC" evidence="16">
    <location>
        <begin position="220"/>
        <end position="271"/>
    </location>
</feature>
<dbReference type="EC" id="2.7.13.3" evidence="3"/>
<evidence type="ECO:0000256" key="9">
    <source>
        <dbReference type="ARBA" id="ARBA00022840"/>
    </source>
</evidence>
<evidence type="ECO:0000256" key="11">
    <source>
        <dbReference type="ARBA" id="ARBA00023012"/>
    </source>
</evidence>
<evidence type="ECO:0000256" key="13">
    <source>
        <dbReference type="SAM" id="Coils"/>
    </source>
</evidence>
<keyword evidence="4" id="KW-0597">Phosphoprotein</keyword>
<dbReference type="SMART" id="SM00091">
    <property type="entry name" value="PAS"/>
    <property type="match status" value="2"/>
</dbReference>
<keyword evidence="5" id="KW-0808">Transferase</keyword>
<evidence type="ECO:0000256" key="4">
    <source>
        <dbReference type="ARBA" id="ARBA00022553"/>
    </source>
</evidence>
<dbReference type="InterPro" id="IPR000014">
    <property type="entry name" value="PAS"/>
</dbReference>
<evidence type="ECO:0000256" key="7">
    <source>
        <dbReference type="ARBA" id="ARBA00022741"/>
    </source>
</evidence>
<dbReference type="Pfam" id="PF00512">
    <property type="entry name" value="HisKA"/>
    <property type="match status" value="1"/>
</dbReference>
<dbReference type="PRINTS" id="PR00344">
    <property type="entry name" value="BCTRLSENSOR"/>
</dbReference>
<sequence length="528" mass="60052">MEEATPPDAPKPVEEALQSQLAIFRALIEHSSDVIIISDENGIERYVSPSIKNVLGYEPEEMLLRSQYLLHHPDDRDRVRDIFFGLVKSRSKTPISFTWRFLHKDGTWRWIEATATNQLDNPLIQGIILNFRDVTERKELQARIEHDTKRFRAIMDAIQDQIQIFDTNGKMLFANKIPDFMEHPEKVNERDDLLWWIHEDDRQRVITEFTKLVTGETSAVLTEYRIANPNGPDCYLETFASNQIENEAIGGILANVRDITQRKEFEEALRLAKEKAESDALEIERSNLEIRLKNRELKKLNEEKNELLQIVSHDLKNPLYNLQHEARAILTSPETARLHTHRVLQCADTMLSLINNFLSIHAIESGRILEHAEPLNLQDLLQRVLASYRETLRNKAITVTTNLPHQPVRVLADVNSLTQILDNLISNAIKYSPGGGQVSVGMTVSTGAVAVRVQDQGVGVPLDEVERLFQKFTKLSTKPTAGESSNGLGLAIARKLVKRLQGDIWYEHHPGKGATFVVELPTLTDSQP</sequence>
<dbReference type="InterPro" id="IPR013656">
    <property type="entry name" value="PAS_4"/>
</dbReference>
<dbReference type="PROSITE" id="PS50109">
    <property type="entry name" value="HIS_KIN"/>
    <property type="match status" value="1"/>
</dbReference>
<dbReference type="SUPFAM" id="SSF55874">
    <property type="entry name" value="ATPase domain of HSP90 chaperone/DNA topoisomerase II/histidine kinase"/>
    <property type="match status" value="1"/>
</dbReference>
<evidence type="ECO:0000256" key="12">
    <source>
        <dbReference type="ARBA" id="ARBA00023136"/>
    </source>
</evidence>
<dbReference type="CDD" id="cd00082">
    <property type="entry name" value="HisKA"/>
    <property type="match status" value="1"/>
</dbReference>
<reference evidence="17 18" key="1">
    <citation type="submission" date="2018-06" db="EMBL/GenBank/DDBJ databases">
        <title>Genomic Encyclopedia of Archaeal and Bacterial Type Strains, Phase II (KMG-II): from individual species to whole genera.</title>
        <authorList>
            <person name="Goeker M."/>
        </authorList>
    </citation>
    <scope>NUCLEOTIDE SEQUENCE [LARGE SCALE GENOMIC DNA]</scope>
    <source>
        <strain evidence="17 18">DSM 21851</strain>
    </source>
</reference>
<comment type="catalytic activity">
    <reaction evidence="1">
        <text>ATP + protein L-histidine = ADP + protein N-phospho-L-histidine.</text>
        <dbReference type="EC" id="2.7.13.3"/>
    </reaction>
</comment>
<evidence type="ECO:0000256" key="10">
    <source>
        <dbReference type="ARBA" id="ARBA00022989"/>
    </source>
</evidence>
<evidence type="ECO:0000313" key="18">
    <source>
        <dbReference type="Proteomes" id="UP000248790"/>
    </source>
</evidence>
<keyword evidence="6" id="KW-0812">Transmembrane</keyword>
<dbReference type="GO" id="GO:0016020">
    <property type="term" value="C:membrane"/>
    <property type="evidence" value="ECO:0007669"/>
    <property type="project" value="UniProtKB-SubCell"/>
</dbReference>
<dbReference type="Pfam" id="PF08448">
    <property type="entry name" value="PAS_4"/>
    <property type="match status" value="1"/>
</dbReference>
<dbReference type="InterPro" id="IPR004358">
    <property type="entry name" value="Sig_transdc_His_kin-like_C"/>
</dbReference>
<dbReference type="SUPFAM" id="SSF55785">
    <property type="entry name" value="PYP-like sensor domain (PAS domain)"/>
    <property type="match status" value="2"/>
</dbReference>
<gene>
    <name evidence="17" type="ORF">LX87_01966</name>
</gene>
<dbReference type="InterPro" id="IPR050351">
    <property type="entry name" value="BphY/WalK/GraS-like"/>
</dbReference>
<dbReference type="Proteomes" id="UP000248790">
    <property type="component" value="Unassembled WGS sequence"/>
</dbReference>
<dbReference type="Pfam" id="PF08447">
    <property type="entry name" value="PAS_3"/>
    <property type="match status" value="1"/>
</dbReference>
<dbReference type="PANTHER" id="PTHR42878">
    <property type="entry name" value="TWO-COMPONENT HISTIDINE KINASE"/>
    <property type="match status" value="1"/>
</dbReference>
<comment type="subcellular location">
    <subcellularLocation>
        <location evidence="2">Membrane</location>
        <topology evidence="2">Multi-pass membrane protein</topology>
    </subcellularLocation>
</comment>
<keyword evidence="9" id="KW-0067">ATP-binding</keyword>
<dbReference type="FunFam" id="3.30.565.10:FF:000006">
    <property type="entry name" value="Sensor histidine kinase WalK"/>
    <property type="match status" value="1"/>
</dbReference>
<dbReference type="Pfam" id="PF02518">
    <property type="entry name" value="HATPase_c"/>
    <property type="match status" value="1"/>
</dbReference>
<dbReference type="SMART" id="SM00387">
    <property type="entry name" value="HATPase_c"/>
    <property type="match status" value="1"/>
</dbReference>
<feature type="domain" description="PAC" evidence="16">
    <location>
        <begin position="95"/>
        <end position="146"/>
    </location>
</feature>
<dbReference type="EMBL" id="QLMC01000002">
    <property type="protein sequence ID" value="RAK00266.1"/>
    <property type="molecule type" value="Genomic_DNA"/>
</dbReference>
<dbReference type="Gene3D" id="3.30.450.20">
    <property type="entry name" value="PAS domain"/>
    <property type="match status" value="2"/>
</dbReference>
<dbReference type="InterPro" id="IPR003594">
    <property type="entry name" value="HATPase_dom"/>
</dbReference>
<dbReference type="Gene3D" id="3.30.565.10">
    <property type="entry name" value="Histidine kinase-like ATPase, C-terminal domain"/>
    <property type="match status" value="1"/>
</dbReference>
<evidence type="ECO:0000256" key="1">
    <source>
        <dbReference type="ARBA" id="ARBA00000085"/>
    </source>
</evidence>
<dbReference type="RefSeq" id="WP_170139334.1">
    <property type="nucleotide sequence ID" value="NZ_QLMC01000002.1"/>
</dbReference>
<dbReference type="InterPro" id="IPR005467">
    <property type="entry name" value="His_kinase_dom"/>
</dbReference>
<dbReference type="CDD" id="cd00130">
    <property type="entry name" value="PAS"/>
    <property type="match status" value="1"/>
</dbReference>
<dbReference type="SMART" id="SM00388">
    <property type="entry name" value="HisKA"/>
    <property type="match status" value="1"/>
</dbReference>
<dbReference type="InterPro" id="IPR035965">
    <property type="entry name" value="PAS-like_dom_sf"/>
</dbReference>
<evidence type="ECO:0000259" key="15">
    <source>
        <dbReference type="PROSITE" id="PS50112"/>
    </source>
</evidence>
<evidence type="ECO:0000259" key="14">
    <source>
        <dbReference type="PROSITE" id="PS50109"/>
    </source>
</evidence>
<protein>
    <recommendedName>
        <fullName evidence="3">histidine kinase</fullName>
        <ecNumber evidence="3">2.7.13.3</ecNumber>
    </recommendedName>
</protein>
<organism evidence="17 18">
    <name type="scientific">Larkinella arboricola</name>
    <dbReference type="NCBI Taxonomy" id="643671"/>
    <lineage>
        <taxon>Bacteria</taxon>
        <taxon>Pseudomonadati</taxon>
        <taxon>Bacteroidota</taxon>
        <taxon>Cytophagia</taxon>
        <taxon>Cytophagales</taxon>
        <taxon>Spirosomataceae</taxon>
        <taxon>Larkinella</taxon>
    </lineage>
</organism>
<name>A0A327X1H7_LARAB</name>
<feature type="domain" description="Histidine kinase" evidence="14">
    <location>
        <begin position="310"/>
        <end position="524"/>
    </location>
</feature>
<evidence type="ECO:0000256" key="6">
    <source>
        <dbReference type="ARBA" id="ARBA00022692"/>
    </source>
</evidence>
<dbReference type="GO" id="GO:0000156">
    <property type="term" value="F:phosphorelay response regulator activity"/>
    <property type="evidence" value="ECO:0007669"/>
    <property type="project" value="TreeGrafter"/>
</dbReference>
<keyword evidence="12" id="KW-0472">Membrane</keyword>
<keyword evidence="18" id="KW-1185">Reference proteome</keyword>
<dbReference type="InterPro" id="IPR036097">
    <property type="entry name" value="HisK_dim/P_sf"/>
</dbReference>
<keyword evidence="10" id="KW-1133">Transmembrane helix</keyword>
<feature type="domain" description="PAS" evidence="15">
    <location>
        <begin position="20"/>
        <end position="90"/>
    </location>
</feature>
<dbReference type="AlphaFoldDB" id="A0A327X1H7"/>
<keyword evidence="13" id="KW-0175">Coiled coil</keyword>
<dbReference type="PROSITE" id="PS50112">
    <property type="entry name" value="PAS"/>
    <property type="match status" value="1"/>
</dbReference>
<dbReference type="SUPFAM" id="SSF47384">
    <property type="entry name" value="Homodimeric domain of signal transducing histidine kinase"/>
    <property type="match status" value="1"/>
</dbReference>
<dbReference type="GO" id="GO:0007234">
    <property type="term" value="P:osmosensory signaling via phosphorelay pathway"/>
    <property type="evidence" value="ECO:0007669"/>
    <property type="project" value="TreeGrafter"/>
</dbReference>
<dbReference type="InterPro" id="IPR001610">
    <property type="entry name" value="PAC"/>
</dbReference>
<dbReference type="GO" id="GO:0000155">
    <property type="term" value="F:phosphorelay sensor kinase activity"/>
    <property type="evidence" value="ECO:0007669"/>
    <property type="project" value="InterPro"/>
</dbReference>
<dbReference type="InterPro" id="IPR000700">
    <property type="entry name" value="PAS-assoc_C"/>
</dbReference>
<evidence type="ECO:0000313" key="17">
    <source>
        <dbReference type="EMBL" id="RAK00266.1"/>
    </source>
</evidence>
<keyword evidence="11" id="KW-0902">Two-component regulatory system</keyword>
<proteinExistence type="predicted"/>
<dbReference type="CDD" id="cd00075">
    <property type="entry name" value="HATPase"/>
    <property type="match status" value="1"/>
</dbReference>
<evidence type="ECO:0000256" key="8">
    <source>
        <dbReference type="ARBA" id="ARBA00022777"/>
    </source>
</evidence>
<dbReference type="InterPro" id="IPR036890">
    <property type="entry name" value="HATPase_C_sf"/>
</dbReference>
<evidence type="ECO:0000256" key="2">
    <source>
        <dbReference type="ARBA" id="ARBA00004141"/>
    </source>
</evidence>
<dbReference type="SMART" id="SM00086">
    <property type="entry name" value="PAC"/>
    <property type="match status" value="2"/>
</dbReference>
<dbReference type="GO" id="GO:0030295">
    <property type="term" value="F:protein kinase activator activity"/>
    <property type="evidence" value="ECO:0007669"/>
    <property type="project" value="TreeGrafter"/>
</dbReference>
<accession>A0A327X1H7</accession>
<dbReference type="PROSITE" id="PS50113">
    <property type="entry name" value="PAC"/>
    <property type="match status" value="2"/>
</dbReference>
<evidence type="ECO:0000259" key="16">
    <source>
        <dbReference type="PROSITE" id="PS50113"/>
    </source>
</evidence>
<dbReference type="InterPro" id="IPR003661">
    <property type="entry name" value="HisK_dim/P_dom"/>
</dbReference>